<dbReference type="Pfam" id="PF18737">
    <property type="entry name" value="HEPN_MAE_28990"/>
    <property type="match status" value="1"/>
</dbReference>
<accession>H8KNS4</accession>
<keyword evidence="3" id="KW-1185">Reference proteome</keyword>
<dbReference type="KEGG" id="scn:Solca_0188"/>
<evidence type="ECO:0000313" key="2">
    <source>
        <dbReference type="EMBL" id="AFD05335.1"/>
    </source>
</evidence>
<dbReference type="RefSeq" id="WP_014678563.1">
    <property type="nucleotide sequence ID" value="NC_017770.1"/>
</dbReference>
<sequence length="255" mass="29650">MMRYEEFEKLLDEDLAWRKVEISSLIMVAKNNSEEVILKSILLLLYAHWEGYIKNSSKLYIKYISDKNLKIGTLLGNFKAVALKNDISKCIDTKESLTLSSELAFLEQFLKIEQRNFNIKINLNDEFDSEIINTKSNLSPKVFKSIISIIGLNYKGAIKTREKYIDSNLLGNRNCIGHGSKFDKSNQVDFSLTLKDIEKLKDIIFSIIDNFRDEILEYINKEYFLESNKDKLTQFETAQEAHLENIIKSIEDSYK</sequence>
<evidence type="ECO:0000313" key="3">
    <source>
        <dbReference type="Proteomes" id="UP000007590"/>
    </source>
</evidence>
<dbReference type="eggNOG" id="ENOG5032SV9">
    <property type="taxonomic scope" value="Bacteria"/>
</dbReference>
<dbReference type="STRING" id="929556.Solca_0188"/>
<dbReference type="AlphaFoldDB" id="H8KNS4"/>
<dbReference type="EMBL" id="CP003349">
    <property type="protein sequence ID" value="AFD05335.1"/>
    <property type="molecule type" value="Genomic_DNA"/>
</dbReference>
<organism evidence="2 3">
    <name type="scientific">Solitalea canadensis (strain ATCC 29591 / DSM 3403 / JCM 21819 / LMG 8368 / NBRC 15130 / NCIMB 12057 / USAM 9D)</name>
    <name type="common">Flexibacter canadensis</name>
    <dbReference type="NCBI Taxonomy" id="929556"/>
    <lineage>
        <taxon>Bacteria</taxon>
        <taxon>Pseudomonadati</taxon>
        <taxon>Bacteroidota</taxon>
        <taxon>Sphingobacteriia</taxon>
        <taxon>Sphingobacteriales</taxon>
        <taxon>Sphingobacteriaceae</taxon>
        <taxon>Solitalea</taxon>
    </lineage>
</organism>
<evidence type="ECO:0000259" key="1">
    <source>
        <dbReference type="Pfam" id="PF18737"/>
    </source>
</evidence>
<proteinExistence type="predicted"/>
<feature type="domain" description="MAE-28990/MAE-18760-like HEPN" evidence="1">
    <location>
        <begin position="7"/>
        <end position="224"/>
    </location>
</feature>
<dbReference type="OrthoDB" id="1551032at2"/>
<dbReference type="Proteomes" id="UP000007590">
    <property type="component" value="Chromosome"/>
</dbReference>
<name>H8KNS4_SOLCM</name>
<protein>
    <recommendedName>
        <fullName evidence="1">MAE-28990/MAE-18760-like HEPN domain-containing protein</fullName>
    </recommendedName>
</protein>
<gene>
    <name evidence="2" type="ordered locus">Solca_0188</name>
</gene>
<reference evidence="2" key="1">
    <citation type="submission" date="2012-02" db="EMBL/GenBank/DDBJ databases">
        <title>The complete genome of Solitalea canadensis DSM 3403.</title>
        <authorList>
            <consortium name="US DOE Joint Genome Institute (JGI-PGF)"/>
            <person name="Lucas S."/>
            <person name="Copeland A."/>
            <person name="Lapidus A."/>
            <person name="Glavina del Rio T."/>
            <person name="Dalin E."/>
            <person name="Tice H."/>
            <person name="Bruce D."/>
            <person name="Goodwin L."/>
            <person name="Pitluck S."/>
            <person name="Peters L."/>
            <person name="Ovchinnikova G."/>
            <person name="Lu M."/>
            <person name="Kyrpides N."/>
            <person name="Mavromatis K."/>
            <person name="Ivanova N."/>
            <person name="Brettin T."/>
            <person name="Detter J.C."/>
            <person name="Han C."/>
            <person name="Larimer F."/>
            <person name="Land M."/>
            <person name="Hauser L."/>
            <person name="Markowitz V."/>
            <person name="Cheng J.-F."/>
            <person name="Hugenholtz P."/>
            <person name="Woyke T."/>
            <person name="Wu D."/>
            <person name="Spring S."/>
            <person name="Schroeder M."/>
            <person name="Kopitz M."/>
            <person name="Brambilla E."/>
            <person name="Klenk H.-P."/>
            <person name="Eisen J.A."/>
        </authorList>
    </citation>
    <scope>NUCLEOTIDE SEQUENCE</scope>
    <source>
        <strain evidence="2">DSM 3403</strain>
    </source>
</reference>
<dbReference type="HOGENOM" id="CLU_100981_1_0_10"/>
<dbReference type="InterPro" id="IPR040788">
    <property type="entry name" value="HEPN_MAE_28990"/>
</dbReference>